<evidence type="ECO:0000313" key="1">
    <source>
        <dbReference type="EMBL" id="GBF93502.1"/>
    </source>
</evidence>
<keyword evidence="2" id="KW-1185">Reference proteome</keyword>
<dbReference type="PANTHER" id="PTHR36342:SF1">
    <property type="entry name" value="PTB DOMAIN ENGULFMENT ADAPTER"/>
    <property type="match status" value="1"/>
</dbReference>
<dbReference type="PANTHER" id="PTHR36342">
    <property type="entry name" value="PTB DOMAIN ENGULFMENT ADAPTER"/>
    <property type="match status" value="1"/>
</dbReference>
<gene>
    <name evidence="1" type="ORF">Rsub_06635</name>
</gene>
<comment type="caution">
    <text evidence="1">The sequence shown here is derived from an EMBL/GenBank/DDBJ whole genome shotgun (WGS) entry which is preliminary data.</text>
</comment>
<dbReference type="InParanoid" id="A0A2V0P3M4"/>
<evidence type="ECO:0000313" key="2">
    <source>
        <dbReference type="Proteomes" id="UP000247498"/>
    </source>
</evidence>
<reference evidence="1 2" key="1">
    <citation type="journal article" date="2018" name="Sci. Rep.">
        <title>Raphidocelis subcapitata (=Pseudokirchneriella subcapitata) provides an insight into genome evolution and environmental adaptations in the Sphaeropleales.</title>
        <authorList>
            <person name="Suzuki S."/>
            <person name="Yamaguchi H."/>
            <person name="Nakajima N."/>
            <person name="Kawachi M."/>
        </authorList>
    </citation>
    <scope>NUCLEOTIDE SEQUENCE [LARGE SCALE GENOMIC DNA]</scope>
    <source>
        <strain evidence="1 2">NIES-35</strain>
    </source>
</reference>
<name>A0A2V0P3M4_9CHLO</name>
<organism evidence="1 2">
    <name type="scientific">Raphidocelis subcapitata</name>
    <dbReference type="NCBI Taxonomy" id="307507"/>
    <lineage>
        <taxon>Eukaryota</taxon>
        <taxon>Viridiplantae</taxon>
        <taxon>Chlorophyta</taxon>
        <taxon>core chlorophytes</taxon>
        <taxon>Chlorophyceae</taxon>
        <taxon>CS clade</taxon>
        <taxon>Sphaeropleales</taxon>
        <taxon>Selenastraceae</taxon>
        <taxon>Raphidocelis</taxon>
    </lineage>
</organism>
<accession>A0A2V0P3M4</accession>
<dbReference type="EMBL" id="BDRX01000041">
    <property type="protein sequence ID" value="GBF93502.1"/>
    <property type="molecule type" value="Genomic_DNA"/>
</dbReference>
<dbReference type="FunCoup" id="A0A2V0P3M4">
    <property type="interactions" value="372"/>
</dbReference>
<dbReference type="OrthoDB" id="530022at2759"/>
<protein>
    <submittedName>
        <fullName evidence="1">Uncharacterized protein</fullName>
    </submittedName>
</protein>
<dbReference type="Proteomes" id="UP000247498">
    <property type="component" value="Unassembled WGS sequence"/>
</dbReference>
<sequence length="170" mass="17761">MVLRTSGGGSGGSGATASTNGAFGRHEFEVFLGRTPLVGLERLTLALPPGLRAPLRLHSFVLLDVGSECWLYDFLPEAPTAPGTAAGLLSGRAVRGQARRRRLAGRAPKQLPVGAALRSVARLVRCDALAVADAFTEAWGTELTLATRNCRHHTDALIAALLAAEQAGGR</sequence>
<proteinExistence type="predicted"/>
<dbReference type="AlphaFoldDB" id="A0A2V0P3M4"/>